<comment type="caution">
    <text evidence="2">The sequence shown here is derived from an EMBL/GenBank/DDBJ whole genome shotgun (WGS) entry which is preliminary data.</text>
</comment>
<reference evidence="2" key="2">
    <citation type="submission" date="2022-01" db="EMBL/GenBank/DDBJ databases">
        <authorList>
            <person name="Yamashiro T."/>
            <person name="Shiraishi A."/>
            <person name="Satake H."/>
            <person name="Nakayama K."/>
        </authorList>
    </citation>
    <scope>NUCLEOTIDE SEQUENCE</scope>
</reference>
<dbReference type="PANTHER" id="PTHR33116:SF86">
    <property type="entry name" value="REVERSE TRANSCRIPTASE DOMAIN-CONTAINING PROTEIN"/>
    <property type="match status" value="1"/>
</dbReference>
<feature type="domain" description="Reverse transcriptase" evidence="1">
    <location>
        <begin position="62"/>
        <end position="178"/>
    </location>
</feature>
<dbReference type="GO" id="GO:0003964">
    <property type="term" value="F:RNA-directed DNA polymerase activity"/>
    <property type="evidence" value="ECO:0007669"/>
    <property type="project" value="UniProtKB-KW"/>
</dbReference>
<sequence length="448" mass="51271">MADVGMVKSKKGKMISYTSKGKPLALPWGRTLRLDSGIRASGILGFSNILLVSLVARVGPLSGKDSMVITNEDFHYIRHNNKGNQRLMTLKLDLNKAFDRVEWDFLAATLKKIKFADRWCQWILACLISYELEFLIHGDSIGNIKPTRGIQQGDPLSPYLFIIIADVVSRMVSKAVDNSLVSGIKMARTCPIISHIFFAGQNINFTKSSSLFPLNCLEDLQQQLCDLLNVQHMDPKACYLGLPSIIGRNKNELFSFILEKVLHNMQGWKQKLLSQAGCEILIKSVIQDIPLYAMYCYLLLKGFLDKLLTHIHRFFWHGDAHGKHIHWLKWDRLLKPKDEEGLGFRDLHQFNLALLAKQASIGSHPSWLWKSLLHGREVLLQGIRWQGPFRNNSRVFDFIVDGEWDYCKLQHHLLPTEEDFVSQIPISNTGAQDKLVWHYDAKEFIMFA</sequence>
<dbReference type="InterPro" id="IPR000477">
    <property type="entry name" value="RT_dom"/>
</dbReference>
<evidence type="ECO:0000313" key="3">
    <source>
        <dbReference type="Proteomes" id="UP001151760"/>
    </source>
</evidence>
<keyword evidence="2" id="KW-0808">Transferase</keyword>
<keyword evidence="2" id="KW-0548">Nucleotidyltransferase</keyword>
<organism evidence="2 3">
    <name type="scientific">Tanacetum coccineum</name>
    <dbReference type="NCBI Taxonomy" id="301880"/>
    <lineage>
        <taxon>Eukaryota</taxon>
        <taxon>Viridiplantae</taxon>
        <taxon>Streptophyta</taxon>
        <taxon>Embryophyta</taxon>
        <taxon>Tracheophyta</taxon>
        <taxon>Spermatophyta</taxon>
        <taxon>Magnoliopsida</taxon>
        <taxon>eudicotyledons</taxon>
        <taxon>Gunneridae</taxon>
        <taxon>Pentapetalae</taxon>
        <taxon>asterids</taxon>
        <taxon>campanulids</taxon>
        <taxon>Asterales</taxon>
        <taxon>Asteraceae</taxon>
        <taxon>Asteroideae</taxon>
        <taxon>Anthemideae</taxon>
        <taxon>Anthemidinae</taxon>
        <taxon>Tanacetum</taxon>
    </lineage>
</organism>
<keyword evidence="3" id="KW-1185">Reference proteome</keyword>
<accession>A0ABQ5CH75</accession>
<name>A0ABQ5CH75_9ASTR</name>
<dbReference type="Pfam" id="PF00078">
    <property type="entry name" value="RVT_1"/>
    <property type="match status" value="1"/>
</dbReference>
<dbReference type="Proteomes" id="UP001151760">
    <property type="component" value="Unassembled WGS sequence"/>
</dbReference>
<evidence type="ECO:0000259" key="1">
    <source>
        <dbReference type="Pfam" id="PF00078"/>
    </source>
</evidence>
<keyword evidence="2" id="KW-0695">RNA-directed DNA polymerase</keyword>
<dbReference type="PANTHER" id="PTHR33116">
    <property type="entry name" value="REVERSE TRANSCRIPTASE ZINC-BINDING DOMAIN-CONTAINING PROTEIN-RELATED-RELATED"/>
    <property type="match status" value="1"/>
</dbReference>
<protein>
    <submittedName>
        <fullName evidence="2">Reverse transcriptase</fullName>
    </submittedName>
</protein>
<dbReference type="EMBL" id="BQNB010014200">
    <property type="protein sequence ID" value="GJT25273.1"/>
    <property type="molecule type" value="Genomic_DNA"/>
</dbReference>
<reference evidence="2" key="1">
    <citation type="journal article" date="2022" name="Int. J. Mol. Sci.">
        <title>Draft Genome of Tanacetum Coccineum: Genomic Comparison of Closely Related Tanacetum-Family Plants.</title>
        <authorList>
            <person name="Yamashiro T."/>
            <person name="Shiraishi A."/>
            <person name="Nakayama K."/>
            <person name="Satake H."/>
        </authorList>
    </citation>
    <scope>NUCLEOTIDE SEQUENCE</scope>
</reference>
<evidence type="ECO:0000313" key="2">
    <source>
        <dbReference type="EMBL" id="GJT25273.1"/>
    </source>
</evidence>
<gene>
    <name evidence="2" type="ORF">Tco_0895210</name>
</gene>
<proteinExistence type="predicted"/>